<dbReference type="PANTHER" id="PTHR21557:SF2">
    <property type="entry name" value="CORDON-BLEU PROTEIN-LIKE 1"/>
    <property type="match status" value="1"/>
</dbReference>
<dbReference type="Gene3D" id="3.10.20.90">
    <property type="entry name" value="Phosphatidylinositol 3-kinase Catalytic Subunit, Chain A, domain 1"/>
    <property type="match status" value="1"/>
</dbReference>
<feature type="compositionally biased region" description="Basic and acidic residues" evidence="1">
    <location>
        <begin position="279"/>
        <end position="289"/>
    </location>
</feature>
<dbReference type="EMBL" id="JANEYG010000026">
    <property type="protein sequence ID" value="KAJ8918490.1"/>
    <property type="molecule type" value="Genomic_DNA"/>
</dbReference>
<feature type="compositionally biased region" description="Low complexity" evidence="1">
    <location>
        <begin position="241"/>
        <end position="256"/>
    </location>
</feature>
<evidence type="ECO:0000256" key="1">
    <source>
        <dbReference type="SAM" id="MobiDB-lite"/>
    </source>
</evidence>
<evidence type="ECO:0000313" key="3">
    <source>
        <dbReference type="Proteomes" id="UP001159042"/>
    </source>
</evidence>
<dbReference type="InterPro" id="IPR039895">
    <property type="entry name" value="COBL-like"/>
</dbReference>
<comment type="caution">
    <text evidence="2">The sequence shown here is derived from an EMBL/GenBank/DDBJ whole genome shotgun (WGS) entry which is preliminary data.</text>
</comment>
<protein>
    <recommendedName>
        <fullName evidence="4">Cordon-bleu protein-like 1</fullName>
    </recommendedName>
</protein>
<sequence>MTSSGGAVTMLQITEDTPPDMLAGAMDLTVHLPTGRAVKMAVERSTPMMDLLVQITTTHQLQLSNYTLEALGMAPSSEHSDKILPYKPNTPIGTLDTQHVKVIPKARSIPVPKNVPPGHQPFESTFRLKVHLPRNQLYVTRVSRNVLLEDIMKKVCDEKRLDPMKYEFRHPGNLDEVLDPKLTLSDYQITEIYVVSKGAGNLNQAFSTTDIMALRKEEERKQMHTKTGGGVFNLIFRRGKSSMGSGSISSDTRSISPTQSDDSRSVTPPAVQPQIIAPPKKDPPQERPKPPQRKRRPAPKPPQPDDNKRKVSVEKPPSNISETANEVNELQSRKVENGLTICHSRNSSDSSGYHEASVLSENCSLPRRPKSAFVTGGDLEKISKQHSQSTTNLSKMSSHSKSTTSLGMAGKIDF</sequence>
<gene>
    <name evidence="2" type="ORF">NQ315_008187</name>
</gene>
<dbReference type="PANTHER" id="PTHR21557">
    <property type="entry name" value="CORDON-BLEU"/>
    <property type="match status" value="1"/>
</dbReference>
<dbReference type="InterPro" id="IPR029071">
    <property type="entry name" value="Ubiquitin-like_domsf"/>
</dbReference>
<evidence type="ECO:0008006" key="4">
    <source>
        <dbReference type="Google" id="ProtNLM"/>
    </source>
</evidence>
<reference evidence="2 3" key="1">
    <citation type="journal article" date="2023" name="Insect Mol. Biol.">
        <title>Genome sequencing provides insights into the evolution of gene families encoding plant cell wall-degrading enzymes in longhorned beetles.</title>
        <authorList>
            <person name="Shin N.R."/>
            <person name="Okamura Y."/>
            <person name="Kirsch R."/>
            <person name="Pauchet Y."/>
        </authorList>
    </citation>
    <scope>NUCLEOTIDE SEQUENCE [LARGE SCALE GENOMIC DNA]</scope>
    <source>
        <strain evidence="2">EAD_L_NR</strain>
    </source>
</reference>
<dbReference type="SUPFAM" id="SSF54236">
    <property type="entry name" value="Ubiquitin-like"/>
    <property type="match status" value="1"/>
</dbReference>
<name>A0AAV8VWC9_9CUCU</name>
<evidence type="ECO:0000313" key="2">
    <source>
        <dbReference type="EMBL" id="KAJ8918490.1"/>
    </source>
</evidence>
<accession>A0AAV8VWC9</accession>
<dbReference type="AlphaFoldDB" id="A0AAV8VWC9"/>
<feature type="compositionally biased region" description="Low complexity" evidence="1">
    <location>
        <begin position="394"/>
        <end position="405"/>
    </location>
</feature>
<dbReference type="GO" id="GO:0003785">
    <property type="term" value="F:actin monomer binding"/>
    <property type="evidence" value="ECO:0007669"/>
    <property type="project" value="InterPro"/>
</dbReference>
<keyword evidence="3" id="KW-1185">Reference proteome</keyword>
<feature type="compositionally biased region" description="Low complexity" evidence="1">
    <location>
        <begin position="268"/>
        <end position="278"/>
    </location>
</feature>
<feature type="compositionally biased region" description="Basic and acidic residues" evidence="1">
    <location>
        <begin position="303"/>
        <end position="313"/>
    </location>
</feature>
<feature type="region of interest" description="Disordered" evidence="1">
    <location>
        <begin position="241"/>
        <end position="322"/>
    </location>
</feature>
<organism evidence="2 3">
    <name type="scientific">Exocentrus adspersus</name>
    <dbReference type="NCBI Taxonomy" id="1586481"/>
    <lineage>
        <taxon>Eukaryota</taxon>
        <taxon>Metazoa</taxon>
        <taxon>Ecdysozoa</taxon>
        <taxon>Arthropoda</taxon>
        <taxon>Hexapoda</taxon>
        <taxon>Insecta</taxon>
        <taxon>Pterygota</taxon>
        <taxon>Neoptera</taxon>
        <taxon>Endopterygota</taxon>
        <taxon>Coleoptera</taxon>
        <taxon>Polyphaga</taxon>
        <taxon>Cucujiformia</taxon>
        <taxon>Chrysomeloidea</taxon>
        <taxon>Cerambycidae</taxon>
        <taxon>Lamiinae</taxon>
        <taxon>Acanthocinini</taxon>
        <taxon>Exocentrus</taxon>
    </lineage>
</organism>
<proteinExistence type="predicted"/>
<dbReference type="Proteomes" id="UP001159042">
    <property type="component" value="Unassembled WGS sequence"/>
</dbReference>
<feature type="region of interest" description="Disordered" evidence="1">
    <location>
        <begin position="382"/>
        <end position="414"/>
    </location>
</feature>